<dbReference type="AlphaFoldDB" id="A0AAV5W0N3"/>
<reference evidence="2" key="1">
    <citation type="submission" date="2023-10" db="EMBL/GenBank/DDBJ databases">
        <title>Genome assembly of Pristionchus species.</title>
        <authorList>
            <person name="Yoshida K."/>
            <person name="Sommer R.J."/>
        </authorList>
    </citation>
    <scope>NUCLEOTIDE SEQUENCE</scope>
    <source>
        <strain evidence="2">RS5133</strain>
    </source>
</reference>
<feature type="compositionally biased region" description="Basic and acidic residues" evidence="1">
    <location>
        <begin position="52"/>
        <end position="62"/>
    </location>
</feature>
<gene>
    <name evidence="2" type="ORF">PFISCL1PPCAC_15545</name>
</gene>
<evidence type="ECO:0000256" key="1">
    <source>
        <dbReference type="SAM" id="MobiDB-lite"/>
    </source>
</evidence>
<feature type="non-terminal residue" evidence="2">
    <location>
        <position position="1"/>
    </location>
</feature>
<accession>A0AAV5W0N3</accession>
<dbReference type="Proteomes" id="UP001432322">
    <property type="component" value="Unassembled WGS sequence"/>
</dbReference>
<keyword evidence="3" id="KW-1185">Reference proteome</keyword>
<proteinExistence type="predicted"/>
<protein>
    <submittedName>
        <fullName evidence="2">Uncharacterized protein</fullName>
    </submittedName>
</protein>
<feature type="compositionally biased region" description="Basic residues" evidence="1">
    <location>
        <begin position="81"/>
        <end position="94"/>
    </location>
</feature>
<feature type="region of interest" description="Disordered" evidence="1">
    <location>
        <begin position="26"/>
        <end position="98"/>
    </location>
</feature>
<dbReference type="EMBL" id="BTSY01000004">
    <property type="protein sequence ID" value="GMT24248.1"/>
    <property type="molecule type" value="Genomic_DNA"/>
</dbReference>
<organism evidence="2 3">
    <name type="scientific">Pristionchus fissidentatus</name>
    <dbReference type="NCBI Taxonomy" id="1538716"/>
    <lineage>
        <taxon>Eukaryota</taxon>
        <taxon>Metazoa</taxon>
        <taxon>Ecdysozoa</taxon>
        <taxon>Nematoda</taxon>
        <taxon>Chromadorea</taxon>
        <taxon>Rhabditida</taxon>
        <taxon>Rhabditina</taxon>
        <taxon>Diplogasteromorpha</taxon>
        <taxon>Diplogasteroidea</taxon>
        <taxon>Neodiplogasteridae</taxon>
        <taxon>Pristionchus</taxon>
    </lineage>
</organism>
<evidence type="ECO:0000313" key="3">
    <source>
        <dbReference type="Proteomes" id="UP001432322"/>
    </source>
</evidence>
<evidence type="ECO:0000313" key="2">
    <source>
        <dbReference type="EMBL" id="GMT24248.1"/>
    </source>
</evidence>
<comment type="caution">
    <text evidence="2">The sequence shown here is derived from an EMBL/GenBank/DDBJ whole genome shotgun (WGS) entry which is preliminary data.</text>
</comment>
<name>A0AAV5W0N3_9BILA</name>
<sequence length="182" mass="19955">GRGLNDNKIGMGGRGSRVEMAKFEADYGTGGEGTPGYGSRHGDKIGMGGGESRVEMMSRKAVPDWNLSGTNLRKSPSPGRTIRRSPRRDRSVKKPRLEIEDSQESIYYPDEIVSAPSLFETFKGDLDKHSELIGSTTVDASLIVALPHHETTGRRLKGQESAIPHQHFHQITRSINSGCVHM</sequence>